<feature type="compositionally biased region" description="Low complexity" evidence="1">
    <location>
        <begin position="438"/>
        <end position="454"/>
    </location>
</feature>
<feature type="compositionally biased region" description="Pro residues" evidence="1">
    <location>
        <begin position="95"/>
        <end position="105"/>
    </location>
</feature>
<feature type="compositionally biased region" description="Basic and acidic residues" evidence="1">
    <location>
        <begin position="45"/>
        <end position="56"/>
    </location>
</feature>
<reference evidence="2" key="1">
    <citation type="submission" date="2022-10" db="EMBL/GenBank/DDBJ databases">
        <authorList>
            <person name="Chen Y."/>
            <person name="Dougan E. K."/>
            <person name="Chan C."/>
            <person name="Rhodes N."/>
            <person name="Thang M."/>
        </authorList>
    </citation>
    <scope>NUCLEOTIDE SEQUENCE</scope>
</reference>
<dbReference type="AlphaFoldDB" id="A0A9P1BIN3"/>
<dbReference type="EMBL" id="CAMXCT010000116">
    <property type="protein sequence ID" value="CAI3974116.1"/>
    <property type="molecule type" value="Genomic_DNA"/>
</dbReference>
<proteinExistence type="predicted"/>
<gene>
    <name evidence="2" type="ORF">C1SCF055_LOCUS2547</name>
</gene>
<feature type="compositionally biased region" description="Low complexity" evidence="1">
    <location>
        <begin position="462"/>
        <end position="494"/>
    </location>
</feature>
<feature type="region of interest" description="Disordered" evidence="1">
    <location>
        <begin position="137"/>
        <end position="260"/>
    </location>
</feature>
<reference evidence="3" key="2">
    <citation type="submission" date="2024-04" db="EMBL/GenBank/DDBJ databases">
        <authorList>
            <person name="Chen Y."/>
            <person name="Shah S."/>
            <person name="Dougan E. K."/>
            <person name="Thang M."/>
            <person name="Chan C."/>
        </authorList>
    </citation>
    <scope>NUCLEOTIDE SEQUENCE [LARGE SCALE GENOMIC DNA]</scope>
</reference>
<accession>A0A9P1BIN3</accession>
<dbReference type="EMBL" id="CAMXCT030000116">
    <property type="protein sequence ID" value="CAL4761428.1"/>
    <property type="molecule type" value="Genomic_DNA"/>
</dbReference>
<keyword evidence="4" id="KW-1185">Reference proteome</keyword>
<dbReference type="Proteomes" id="UP001152797">
    <property type="component" value="Unassembled WGS sequence"/>
</dbReference>
<feature type="compositionally biased region" description="Polar residues" evidence="1">
    <location>
        <begin position="221"/>
        <end position="230"/>
    </location>
</feature>
<sequence>MSQVPPRPDGHQSPIMPTSNKKAKSTAPPLPDAMPPPSATPLKKAKTEALHSDKACAVKGGVVGRPPATPQAKAPASLTSQLPMPPPLKTRDLPRPPTPAAPPAKPLGVPHQPAYVNAHCGVPKAVGVKMEMKPSQNVAAALRRSMPRPTTKVELSEPTVPAVPKTPAAPPISKPAPISKAPHPPAPTTTTTSPPPPPAKASAPQSKANAVPPAPGAPQGMASSLSTDGTPPTGAKVSMPVPPKTTNAQKTPETEAEREERLRNWVAKMDEVEMKQRIEKIKHDPLFPQYQQWLRTEIFDLPPEEQIPEFGEHDEDEELVSFLLWLERPSSKPSLENSMPDPNPAETAAVAVAEPKAVAPGPVTPGPETHEPQSKKVTFSPEVMVHKSPAVDNLAVNTASTAAPAAPTAPALCPASSAVTTIPLAAEHSPPASILKAPEAKAAPPAPVSTAAPRAPTPPASTPTSPASTGSNSPSATTASTAAATPPASTTTHSTALAGVEVTFGSYKERQAHYAQMKRPSMI</sequence>
<evidence type="ECO:0000256" key="1">
    <source>
        <dbReference type="SAM" id="MobiDB-lite"/>
    </source>
</evidence>
<feature type="region of interest" description="Disordered" evidence="1">
    <location>
        <begin position="438"/>
        <end position="494"/>
    </location>
</feature>
<feature type="compositionally biased region" description="Pro residues" evidence="1">
    <location>
        <begin position="28"/>
        <end position="39"/>
    </location>
</feature>
<protein>
    <submittedName>
        <fullName evidence="2">Uncharacterized protein</fullName>
    </submittedName>
</protein>
<evidence type="ECO:0000313" key="3">
    <source>
        <dbReference type="EMBL" id="CAL1127491.1"/>
    </source>
</evidence>
<dbReference type="EMBL" id="CAMXCT020000116">
    <property type="protein sequence ID" value="CAL1127491.1"/>
    <property type="molecule type" value="Genomic_DNA"/>
</dbReference>
<evidence type="ECO:0000313" key="2">
    <source>
        <dbReference type="EMBL" id="CAI3974116.1"/>
    </source>
</evidence>
<feature type="region of interest" description="Disordered" evidence="1">
    <location>
        <begin position="1"/>
        <end position="112"/>
    </location>
</feature>
<comment type="caution">
    <text evidence="2">The sequence shown here is derived from an EMBL/GenBank/DDBJ whole genome shotgun (WGS) entry which is preliminary data.</text>
</comment>
<name>A0A9P1BIN3_9DINO</name>
<evidence type="ECO:0000313" key="4">
    <source>
        <dbReference type="Proteomes" id="UP001152797"/>
    </source>
</evidence>
<organism evidence="2">
    <name type="scientific">Cladocopium goreaui</name>
    <dbReference type="NCBI Taxonomy" id="2562237"/>
    <lineage>
        <taxon>Eukaryota</taxon>
        <taxon>Sar</taxon>
        <taxon>Alveolata</taxon>
        <taxon>Dinophyceae</taxon>
        <taxon>Suessiales</taxon>
        <taxon>Symbiodiniaceae</taxon>
        <taxon>Cladocopium</taxon>
    </lineage>
</organism>
<feature type="compositionally biased region" description="Pro residues" evidence="1">
    <location>
        <begin position="182"/>
        <end position="199"/>
    </location>
</feature>